<sequence length="1126" mass="125213">MNETLVRKRLVEALEADLVGPFVPDTHAQGGQEILPLAPSRWYLTGFLAPQGGRVPDAEDRDSTDDGLAAGSESSAEDAGQDEPEPKRPVRFPASMGLSVFLPPGQGDAVLVDVGYADYDKIEVAIDHTDKKKPGWKRVPHGPVRVAVPLDAALLQSKDGIPVPGSRGLVLRGELRTTEMEGLDPGTRMLSLFLVNERAGMERDRDTQFVFQVRMELLYERGFVSRPNRRGEDGNDEDQRVLALSFRDHREWAVGRNTSVEKPLERDGKVTRLRTTQLPCFEVPQVGHRQIEDGTFGMGDLWKLDGKGLANALSPLVEAYGQWIEQQRYAPLDRLEGTRDDLMNKADRARKRIQEGIELLGKNKEALRAFQLANLAMHGAAMQADKTREDPRYVGGKQPEWRPFQLAFVLLNLPSLEDTSHPDRKIAELIYFPTGGGKTEAYLGLIAFVLLLRRIRGQGSPHEGRGVAVILRYTLRLLTLDQLGRASTLLCALEEIRRRNPKELGNARFTIGLWVGASATANRLRDVHEALSDSTPGRTDSPFPLTNCPWCGEAIKIQNIKIVDAEGKPTKKNFARAAVYCDKAQCLYTEAKVPGLGLPVLFVDEQIYQEVPSFVVATVDKFAMMPWLGDAGMLFGRATHLDDVRAYGVMHTPKSGARPLPEGLLPPELIVQDELHLISGPLGTMVGLYEAAVDSLCERPMYGAARPPKVVCSTATVRRAREQIQALFGRRMDLFPPRGITEGDNFFAKVEHDRPGRLYVGVGAPGRALRAVSVRSYAVLLAAARKHFDPKGDPKQPADPYMTLVGYFNSLRELGGMRRLVEDEVKNRIDDIDDKKRPLLFIGPHPWAADRKLEMPAELTSREPTEQVKKTKARLAARRTSTDPEPLDVVLASNMISVGLDIDRLGLMVVTGQPKTTSEYIQATSRVGRAYPGLVVTCLNVMRPRDRSHYERFVAYHESFYREVEATSITPFSGQALDRGLVGSLLSMIRHGITELSAPTGVMNVHEKRPAAEALLAWMVDRARWHRKFPDDDAETRIAGLVEARGKSFLDAWERVIDEAKKGAATRTYSKNDRAGSEGKALLFTANDDPPADHDERKFQVPTSMRDVEPNVHVWLRFKQLDERGA</sequence>
<evidence type="ECO:0000259" key="2">
    <source>
        <dbReference type="PROSITE" id="PS51194"/>
    </source>
</evidence>
<evidence type="ECO:0000313" key="3">
    <source>
        <dbReference type="EMBL" id="TKC96504.1"/>
    </source>
</evidence>
<gene>
    <name evidence="3" type="ORF">E8A74_45030</name>
</gene>
<keyword evidence="4" id="KW-1185">Reference proteome</keyword>
<keyword evidence="3" id="KW-0378">Hydrolase</keyword>
<dbReference type="Gene3D" id="3.40.50.300">
    <property type="entry name" value="P-loop containing nucleotide triphosphate hydrolases"/>
    <property type="match status" value="1"/>
</dbReference>
<accession>A0A4U1IQK5</accession>
<keyword evidence="3" id="KW-0547">Nucleotide-binding</keyword>
<dbReference type="AlphaFoldDB" id="A0A4U1IQK5"/>
<dbReference type="OrthoDB" id="713315at2"/>
<evidence type="ECO:0000313" key="4">
    <source>
        <dbReference type="Proteomes" id="UP000309215"/>
    </source>
</evidence>
<protein>
    <submittedName>
        <fullName evidence="3">DNA/RNA helicase</fullName>
    </submittedName>
</protein>
<reference evidence="3 4" key="1">
    <citation type="submission" date="2019-04" db="EMBL/GenBank/DDBJ databases">
        <authorList>
            <person name="Li Y."/>
            <person name="Wang J."/>
        </authorList>
    </citation>
    <scope>NUCLEOTIDE SEQUENCE [LARGE SCALE GENOMIC DNA]</scope>
    <source>
        <strain evidence="3 4">DSM 14668</strain>
    </source>
</reference>
<evidence type="ECO:0000256" key="1">
    <source>
        <dbReference type="SAM" id="MobiDB-lite"/>
    </source>
</evidence>
<dbReference type="NCBIfam" id="NF038325">
    <property type="entry name" value="DISARM_DrmAS"/>
    <property type="match status" value="1"/>
</dbReference>
<dbReference type="Proteomes" id="UP000309215">
    <property type="component" value="Unassembled WGS sequence"/>
</dbReference>
<comment type="caution">
    <text evidence="3">The sequence shown here is derived from an EMBL/GenBank/DDBJ whole genome shotgun (WGS) entry which is preliminary data.</text>
</comment>
<dbReference type="RefSeq" id="WP_136935346.1">
    <property type="nucleotide sequence ID" value="NZ_SSMQ01000085.1"/>
</dbReference>
<dbReference type="SUPFAM" id="SSF52540">
    <property type="entry name" value="P-loop containing nucleoside triphosphate hydrolases"/>
    <property type="match status" value="1"/>
</dbReference>
<feature type="domain" description="Helicase C-terminal" evidence="2">
    <location>
        <begin position="824"/>
        <end position="978"/>
    </location>
</feature>
<dbReference type="Pfam" id="PF00271">
    <property type="entry name" value="Helicase_C"/>
    <property type="match status" value="1"/>
</dbReference>
<proteinExistence type="predicted"/>
<dbReference type="EMBL" id="SSMQ01000085">
    <property type="protein sequence ID" value="TKC96504.1"/>
    <property type="molecule type" value="Genomic_DNA"/>
</dbReference>
<keyword evidence="3" id="KW-0347">Helicase</keyword>
<dbReference type="SMART" id="SM00490">
    <property type="entry name" value="HELICc"/>
    <property type="match status" value="1"/>
</dbReference>
<dbReference type="GO" id="GO:0004386">
    <property type="term" value="F:helicase activity"/>
    <property type="evidence" value="ECO:0007669"/>
    <property type="project" value="UniProtKB-KW"/>
</dbReference>
<keyword evidence="3" id="KW-0067">ATP-binding</keyword>
<name>A0A4U1IQK5_9BACT</name>
<organism evidence="3 4">
    <name type="scientific">Polyangium fumosum</name>
    <dbReference type="NCBI Taxonomy" id="889272"/>
    <lineage>
        <taxon>Bacteria</taxon>
        <taxon>Pseudomonadati</taxon>
        <taxon>Myxococcota</taxon>
        <taxon>Polyangia</taxon>
        <taxon>Polyangiales</taxon>
        <taxon>Polyangiaceae</taxon>
        <taxon>Polyangium</taxon>
    </lineage>
</organism>
<dbReference type="InterPro" id="IPR001650">
    <property type="entry name" value="Helicase_C-like"/>
</dbReference>
<dbReference type="InterPro" id="IPR027417">
    <property type="entry name" value="P-loop_NTPase"/>
</dbReference>
<dbReference type="CDD" id="cd18785">
    <property type="entry name" value="SF2_C"/>
    <property type="match status" value="1"/>
</dbReference>
<feature type="region of interest" description="Disordered" evidence="1">
    <location>
        <begin position="53"/>
        <end position="92"/>
    </location>
</feature>
<dbReference type="PROSITE" id="PS51194">
    <property type="entry name" value="HELICASE_CTER"/>
    <property type="match status" value="1"/>
</dbReference>